<dbReference type="Proteomes" id="UP000504609">
    <property type="component" value="Unplaced"/>
</dbReference>
<dbReference type="FunFam" id="1.10.10.10:FF:000322">
    <property type="entry name" value="Probable disease resistance protein At1g63360"/>
    <property type="match status" value="1"/>
</dbReference>
<sequence>MGEFLWTFAVQEMLKKVVRLAAKEIGLTWGLEKELSNLKEWLLKSETFLLDINTRKLHNDSVRLWVEKLHHLVHEADDLIDNLVYEHLRHKVQKNDKMNKLNKHDREATRLGLVGDEPIQTLLQSDVSQIRETVSEVDDFEVVGRDVEVSSIVKQVIDAHNQRVTSILPIVGMGGLGKTTLARLIFNHEMIKQHFDETIWVCVSIPFDINKILGAILQNVKGHDGCYHNREILLRELKKEMYGKRYFLVLDDVWNEDSLLWEQLKNFLMKITSKSGNSILVTTRNVEVCKIMEKALPTHHITKLSDEQCWSLFMESANANGLPTTSNLEAVREELVKKFGGIPLVARVLGSAVKFEQDYDIWVSLLEGVLRSPLHLQGKNFCLPILKLSVDYLPSSLKPCFAYCSNFPKDYEFRKDPLIQMWIAQGFIQLQEGRSCYQTVEEEGERYFKILLSRCLFQDVVKDARGRIISCKMHDLIHDMACDVSNDQKSLLDSCTSSDEELWRNRTKNIGSKLRMIACHEGMPHRIEKAVHDKIGSFVCLRVLIMNSRSIYKLPYSIGELKHLRYVDISGCLIQKLPKSIVLLYNLKTLRIGSSPIEELPKDLRRLVNLRHLEFSEIYFVDPKKMPPHLSQLIHLQTLSCFMVGFEKSCEIAELGPLKNLKGSLKISNLERVKSREEAKSANFMEKEKLRELVLEWGWSNETEDHSSNHNGYQVLEGLQPHKKLHSLSIHSFVGECLANNIFVDNLVAISLVDCRNCGRLPMLGHLNSLEELLVSGLNGVRSIGSEFYGNHSNQRALFPKVKIFKLIEVERLEQWEEVTVGAHVTTFPQLQVLEISKCPRLLSISDLFGCCDENGVQHLRVLQILECSKLTKLPNGLQFCHSIQHLRLIDNCSFLALDLQNEHLLMRLPERLAHLSELKEMDIVGCTQHGDLMNLRPVRPVIKLLSNDEHRFQDLSEIQSLPEWLENFTSLQLLNLSFCVNMKQLPETRHVVSHQVECYFSMSTLETWRRELGVDVQHSLS</sequence>
<dbReference type="Gene3D" id="1.10.10.10">
    <property type="entry name" value="Winged helix-like DNA-binding domain superfamily/Winged helix DNA-binding domain"/>
    <property type="match status" value="1"/>
</dbReference>
<evidence type="ECO:0000256" key="1">
    <source>
        <dbReference type="ARBA" id="ARBA00022614"/>
    </source>
</evidence>
<feature type="domain" description="Disease resistance protein winged helix" evidence="8">
    <location>
        <begin position="407"/>
        <end position="481"/>
    </location>
</feature>
<dbReference type="Gene3D" id="3.40.50.300">
    <property type="entry name" value="P-loop containing nucleotide triphosphate hydrolases"/>
    <property type="match status" value="1"/>
</dbReference>
<feature type="domain" description="R13L1/DRL21-like LRR repeat region" evidence="9">
    <location>
        <begin position="652"/>
        <end position="776"/>
    </location>
</feature>
<dbReference type="GO" id="GO:0005524">
    <property type="term" value="F:ATP binding"/>
    <property type="evidence" value="ECO:0007669"/>
    <property type="project" value="UniProtKB-KW"/>
</dbReference>
<evidence type="ECO:0000259" key="8">
    <source>
        <dbReference type="Pfam" id="PF23559"/>
    </source>
</evidence>
<dbReference type="PANTHER" id="PTHR36766">
    <property type="entry name" value="PLANT BROAD-SPECTRUM MILDEW RESISTANCE PROTEIN RPW8"/>
    <property type="match status" value="1"/>
</dbReference>
<dbReference type="PRINTS" id="PR00364">
    <property type="entry name" value="DISEASERSIST"/>
</dbReference>
<evidence type="ECO:0000256" key="3">
    <source>
        <dbReference type="ARBA" id="ARBA00022741"/>
    </source>
</evidence>
<keyword evidence="1" id="KW-0433">Leucine-rich repeat</keyword>
<dbReference type="InterPro" id="IPR027417">
    <property type="entry name" value="P-loop_NTPase"/>
</dbReference>
<dbReference type="SUPFAM" id="SSF52058">
    <property type="entry name" value="L domain-like"/>
    <property type="match status" value="1"/>
</dbReference>
<dbReference type="Pfam" id="PF23559">
    <property type="entry name" value="WHD_DRP"/>
    <property type="match status" value="1"/>
</dbReference>
<keyword evidence="3" id="KW-0547">Nucleotide-binding</keyword>
<evidence type="ECO:0000256" key="5">
    <source>
        <dbReference type="ARBA" id="ARBA00022840"/>
    </source>
</evidence>
<dbReference type="Pfam" id="PF00931">
    <property type="entry name" value="NB-ARC"/>
    <property type="match status" value="1"/>
</dbReference>
<dbReference type="KEGG" id="cmos:111448744"/>
<evidence type="ECO:0000313" key="11">
    <source>
        <dbReference type="RefSeq" id="XP_022944234.1"/>
    </source>
</evidence>
<evidence type="ECO:0000256" key="2">
    <source>
        <dbReference type="ARBA" id="ARBA00022737"/>
    </source>
</evidence>
<dbReference type="GO" id="GO:0051707">
    <property type="term" value="P:response to other organism"/>
    <property type="evidence" value="ECO:0007669"/>
    <property type="project" value="UniProtKB-ARBA"/>
</dbReference>
<dbReference type="Gene3D" id="1.20.5.4130">
    <property type="match status" value="1"/>
</dbReference>
<accession>A0A6J1FWC6</accession>
<dbReference type="FunFam" id="3.40.50.300:FF:001091">
    <property type="entry name" value="Probable disease resistance protein At1g61300"/>
    <property type="match status" value="1"/>
</dbReference>
<dbReference type="InterPro" id="IPR042197">
    <property type="entry name" value="Apaf_helical"/>
</dbReference>
<dbReference type="InterPro" id="IPR058922">
    <property type="entry name" value="WHD_DRP"/>
</dbReference>
<dbReference type="SUPFAM" id="SSF52540">
    <property type="entry name" value="P-loop containing nucleoside triphosphate hydrolases"/>
    <property type="match status" value="1"/>
</dbReference>
<dbReference type="GO" id="GO:0006952">
    <property type="term" value="P:defense response"/>
    <property type="evidence" value="ECO:0007669"/>
    <property type="project" value="UniProtKB-KW"/>
</dbReference>
<evidence type="ECO:0000259" key="7">
    <source>
        <dbReference type="Pfam" id="PF18052"/>
    </source>
</evidence>
<evidence type="ECO:0000256" key="4">
    <source>
        <dbReference type="ARBA" id="ARBA00022821"/>
    </source>
</evidence>
<keyword evidence="5" id="KW-0067">ATP-binding</keyword>
<dbReference type="Pfam" id="PF25019">
    <property type="entry name" value="LRR_R13L1-DRL21"/>
    <property type="match status" value="1"/>
</dbReference>
<feature type="domain" description="NB-ARC" evidence="6">
    <location>
        <begin position="162"/>
        <end position="320"/>
    </location>
</feature>
<dbReference type="GO" id="GO:0043531">
    <property type="term" value="F:ADP binding"/>
    <property type="evidence" value="ECO:0007669"/>
    <property type="project" value="InterPro"/>
</dbReference>
<evidence type="ECO:0000259" key="6">
    <source>
        <dbReference type="Pfam" id="PF00931"/>
    </source>
</evidence>
<dbReference type="PANTHER" id="PTHR36766:SF70">
    <property type="entry name" value="DISEASE RESISTANCE PROTEIN RGA4"/>
    <property type="match status" value="1"/>
</dbReference>
<organism evidence="10 11">
    <name type="scientific">Cucurbita moschata</name>
    <name type="common">Winter crookneck squash</name>
    <name type="synonym">Cucurbita pepo var. moschata</name>
    <dbReference type="NCBI Taxonomy" id="3662"/>
    <lineage>
        <taxon>Eukaryota</taxon>
        <taxon>Viridiplantae</taxon>
        <taxon>Streptophyta</taxon>
        <taxon>Embryophyta</taxon>
        <taxon>Tracheophyta</taxon>
        <taxon>Spermatophyta</taxon>
        <taxon>Magnoliopsida</taxon>
        <taxon>eudicotyledons</taxon>
        <taxon>Gunneridae</taxon>
        <taxon>Pentapetalae</taxon>
        <taxon>rosids</taxon>
        <taxon>fabids</taxon>
        <taxon>Cucurbitales</taxon>
        <taxon>Cucurbitaceae</taxon>
        <taxon>Cucurbiteae</taxon>
        <taxon>Cucurbita</taxon>
    </lineage>
</organism>
<keyword evidence="2" id="KW-0677">Repeat</keyword>
<dbReference type="Gene3D" id="3.80.10.10">
    <property type="entry name" value="Ribonuclease Inhibitor"/>
    <property type="match status" value="2"/>
</dbReference>
<protein>
    <submittedName>
        <fullName evidence="11">Disease resistance protein RGA2-like isoform X1</fullName>
    </submittedName>
</protein>
<dbReference type="InterPro" id="IPR041118">
    <property type="entry name" value="Rx_N"/>
</dbReference>
<dbReference type="InterPro" id="IPR032675">
    <property type="entry name" value="LRR_dom_sf"/>
</dbReference>
<dbReference type="InterPro" id="IPR036388">
    <property type="entry name" value="WH-like_DNA-bd_sf"/>
</dbReference>
<keyword evidence="4" id="KW-0611">Plant defense</keyword>
<reference evidence="11" key="1">
    <citation type="submission" date="2025-08" db="UniProtKB">
        <authorList>
            <consortium name="RefSeq"/>
        </authorList>
    </citation>
    <scope>IDENTIFICATION</scope>
    <source>
        <tissue evidence="11">Young leaves</tissue>
    </source>
</reference>
<dbReference type="InterPro" id="IPR002182">
    <property type="entry name" value="NB-ARC"/>
</dbReference>
<keyword evidence="10" id="KW-1185">Reference proteome</keyword>
<dbReference type="Pfam" id="PF18052">
    <property type="entry name" value="Rx_N"/>
    <property type="match status" value="1"/>
</dbReference>
<dbReference type="GeneID" id="111448744"/>
<evidence type="ECO:0000313" key="10">
    <source>
        <dbReference type="Proteomes" id="UP000504609"/>
    </source>
</evidence>
<feature type="domain" description="Disease resistance N-terminal" evidence="7">
    <location>
        <begin position="9"/>
        <end position="96"/>
    </location>
</feature>
<dbReference type="AlphaFoldDB" id="A0A6J1FWC6"/>
<dbReference type="RefSeq" id="XP_022944234.1">
    <property type="nucleotide sequence ID" value="XM_023088466.1"/>
</dbReference>
<name>A0A6J1FWC6_CUCMO</name>
<evidence type="ECO:0000259" key="9">
    <source>
        <dbReference type="Pfam" id="PF25019"/>
    </source>
</evidence>
<dbReference type="InterPro" id="IPR056789">
    <property type="entry name" value="LRR_R13L1-DRL21"/>
</dbReference>
<proteinExistence type="predicted"/>
<dbReference type="Gene3D" id="1.10.8.430">
    <property type="entry name" value="Helical domain of apoptotic protease-activating factors"/>
    <property type="match status" value="1"/>
</dbReference>
<gene>
    <name evidence="11" type="primary">LOC111448744</name>
</gene>